<name>A0A6J6TMH3_9ZZZZ</name>
<proteinExistence type="predicted"/>
<reference evidence="3" key="1">
    <citation type="submission" date="2020-05" db="EMBL/GenBank/DDBJ databases">
        <authorList>
            <person name="Chiriac C."/>
            <person name="Salcher M."/>
            <person name="Ghai R."/>
            <person name="Kavagutti S V."/>
        </authorList>
    </citation>
    <scope>NUCLEOTIDE SEQUENCE</scope>
</reference>
<dbReference type="InterPro" id="IPR036291">
    <property type="entry name" value="NAD(P)-bd_dom_sf"/>
</dbReference>
<feature type="domain" description="DUF1731" evidence="2">
    <location>
        <begin position="250"/>
        <end position="296"/>
    </location>
</feature>
<dbReference type="InterPro" id="IPR010099">
    <property type="entry name" value="SDR39U1"/>
</dbReference>
<dbReference type="NCBIfam" id="TIGR01777">
    <property type="entry name" value="yfcH"/>
    <property type="match status" value="1"/>
</dbReference>
<organism evidence="3">
    <name type="scientific">freshwater metagenome</name>
    <dbReference type="NCBI Taxonomy" id="449393"/>
    <lineage>
        <taxon>unclassified sequences</taxon>
        <taxon>metagenomes</taxon>
        <taxon>ecological metagenomes</taxon>
    </lineage>
</organism>
<dbReference type="SUPFAM" id="SSF51735">
    <property type="entry name" value="NAD(P)-binding Rossmann-fold domains"/>
    <property type="match status" value="1"/>
</dbReference>
<dbReference type="InterPro" id="IPR013549">
    <property type="entry name" value="DUF1731"/>
</dbReference>
<dbReference type="AlphaFoldDB" id="A0A6J6TMH3"/>
<accession>A0A6J6TMH3</accession>
<dbReference type="PANTHER" id="PTHR11092">
    <property type="entry name" value="SUGAR NUCLEOTIDE EPIMERASE RELATED"/>
    <property type="match status" value="1"/>
</dbReference>
<evidence type="ECO:0000313" key="3">
    <source>
        <dbReference type="EMBL" id="CAB4748396.1"/>
    </source>
</evidence>
<feature type="domain" description="NAD-dependent epimerase/dehydratase" evidence="1">
    <location>
        <begin position="10"/>
        <end position="126"/>
    </location>
</feature>
<dbReference type="InterPro" id="IPR001509">
    <property type="entry name" value="Epimerase_deHydtase"/>
</dbReference>
<dbReference type="Pfam" id="PF01370">
    <property type="entry name" value="Epimerase"/>
    <property type="match status" value="1"/>
</dbReference>
<dbReference type="Pfam" id="PF08338">
    <property type="entry name" value="DUF1731"/>
    <property type="match status" value="1"/>
</dbReference>
<dbReference type="PANTHER" id="PTHR11092:SF0">
    <property type="entry name" value="EPIMERASE FAMILY PROTEIN SDR39U1"/>
    <property type="match status" value="1"/>
</dbReference>
<dbReference type="Gene3D" id="3.40.50.720">
    <property type="entry name" value="NAD(P)-binding Rossmann-like Domain"/>
    <property type="match status" value="1"/>
</dbReference>
<evidence type="ECO:0000259" key="1">
    <source>
        <dbReference type="Pfam" id="PF01370"/>
    </source>
</evidence>
<evidence type="ECO:0000259" key="2">
    <source>
        <dbReference type="Pfam" id="PF08338"/>
    </source>
</evidence>
<protein>
    <submittedName>
        <fullName evidence="3">Unannotated protein</fullName>
    </submittedName>
</protein>
<gene>
    <name evidence="3" type="ORF">UFOPK2852_00098</name>
</gene>
<sequence length="301" mass="31994">MATRLPPQRVAVTGASGLIGTALVGHLRNEGHTVQRFVRRPAIARDEITWDPQAGTVDLTALEGVDAVIHLAGAGVGDKRWTKKYKSTILNSRLLGTTAIANAVATVKPSVFISASAIGWYGETGNRAVTEADRGGDDFLAAVCREWEGAADLAGEVRTVKIRTGLVLDPTGGALGRMIPLFRLGLGGKLGSGKQWWSWITLHDQVRAICHLMESKVSGPVNLTSPNPATNQEFTAALARAMHRPALFPAPSFALKLALGGFSTEILGSKKILPDVLTNDGFNFDYAHLTTALEALVVPTK</sequence>
<dbReference type="EMBL" id="CAEZZJ010000004">
    <property type="protein sequence ID" value="CAB4748396.1"/>
    <property type="molecule type" value="Genomic_DNA"/>
</dbReference>